<dbReference type="AlphaFoldDB" id="A0AAE9ZJ28"/>
<evidence type="ECO:0000256" key="1">
    <source>
        <dbReference type="ARBA" id="ARBA00005622"/>
    </source>
</evidence>
<evidence type="ECO:0000256" key="4">
    <source>
        <dbReference type="ARBA" id="ARBA00022801"/>
    </source>
</evidence>
<dbReference type="Pfam" id="PF00756">
    <property type="entry name" value="Esterase"/>
    <property type="match status" value="1"/>
</dbReference>
<name>A0AAE9ZJ28_9PROT</name>
<dbReference type="EC" id="3.1.2.12" evidence="2 6"/>
<accession>A0AAE9ZJ28</accession>
<dbReference type="FunFam" id="3.40.50.1820:FF:000002">
    <property type="entry name" value="S-formylglutathione hydrolase"/>
    <property type="match status" value="1"/>
</dbReference>
<keyword evidence="3 8" id="KW-0719">Serine esterase</keyword>
<evidence type="ECO:0000313" key="10">
    <source>
        <dbReference type="Proteomes" id="UP001214043"/>
    </source>
</evidence>
<dbReference type="EMBL" id="CP118166">
    <property type="protein sequence ID" value="WDI31350.1"/>
    <property type="molecule type" value="Genomic_DNA"/>
</dbReference>
<evidence type="ECO:0000256" key="3">
    <source>
        <dbReference type="ARBA" id="ARBA00022487"/>
    </source>
</evidence>
<dbReference type="PANTHER" id="PTHR10061">
    <property type="entry name" value="S-FORMYLGLUTATHIONE HYDROLASE"/>
    <property type="match status" value="1"/>
</dbReference>
<evidence type="ECO:0000256" key="8">
    <source>
        <dbReference type="RuleBase" id="RU363068"/>
    </source>
</evidence>
<dbReference type="KEGG" id="hfl:PUV54_15480"/>
<evidence type="ECO:0000256" key="6">
    <source>
        <dbReference type="NCBIfam" id="TIGR02821"/>
    </source>
</evidence>
<dbReference type="InterPro" id="IPR029058">
    <property type="entry name" value="AB_hydrolase_fold"/>
</dbReference>
<evidence type="ECO:0000313" key="9">
    <source>
        <dbReference type="EMBL" id="WDI31350.1"/>
    </source>
</evidence>
<comment type="similarity">
    <text evidence="1 8">Belongs to the esterase D family.</text>
</comment>
<gene>
    <name evidence="9" type="primary">fghA</name>
    <name evidence="9" type="ORF">PUV54_15480</name>
</gene>
<dbReference type="SUPFAM" id="SSF53474">
    <property type="entry name" value="alpha/beta-Hydrolases"/>
    <property type="match status" value="1"/>
</dbReference>
<feature type="active site" description="Charge relay system" evidence="7">
    <location>
        <position position="152"/>
    </location>
</feature>
<dbReference type="PANTHER" id="PTHR10061:SF0">
    <property type="entry name" value="S-FORMYLGLUTATHIONE HYDROLASE"/>
    <property type="match status" value="1"/>
</dbReference>
<dbReference type="GO" id="GO:0018738">
    <property type="term" value="F:S-formylglutathione hydrolase activity"/>
    <property type="evidence" value="ECO:0007669"/>
    <property type="project" value="UniProtKB-UniRule"/>
</dbReference>
<comment type="function">
    <text evidence="8">Serine hydrolase involved in the detoxification of formaldehyde.</text>
</comment>
<evidence type="ECO:0000256" key="2">
    <source>
        <dbReference type="ARBA" id="ARBA00012479"/>
    </source>
</evidence>
<feature type="active site" description="Charge relay system" evidence="7">
    <location>
        <position position="261"/>
    </location>
</feature>
<feature type="active site" description="Charge relay system" evidence="7">
    <location>
        <position position="228"/>
    </location>
</feature>
<dbReference type="GO" id="GO:0046294">
    <property type="term" value="P:formaldehyde catabolic process"/>
    <property type="evidence" value="ECO:0007669"/>
    <property type="project" value="InterPro"/>
</dbReference>
<reference evidence="9" key="1">
    <citation type="submission" date="2023-02" db="EMBL/GenBank/DDBJ databases">
        <title>Genome sequence of Hyphococcus flavus.</title>
        <authorList>
            <person name="Rong J.-C."/>
            <person name="Zhao Q."/>
            <person name="Yi M."/>
            <person name="Wu J.-Y."/>
        </authorList>
    </citation>
    <scope>NUCLEOTIDE SEQUENCE</scope>
    <source>
        <strain evidence="9">MCCC 1K03223</strain>
    </source>
</reference>
<dbReference type="Gene3D" id="3.40.50.1820">
    <property type="entry name" value="alpha/beta hydrolase"/>
    <property type="match status" value="1"/>
</dbReference>
<protein>
    <recommendedName>
        <fullName evidence="2 6">S-formylglutathione hydrolase</fullName>
        <ecNumber evidence="2 6">3.1.2.12</ecNumber>
    </recommendedName>
</protein>
<evidence type="ECO:0000256" key="5">
    <source>
        <dbReference type="ARBA" id="ARBA00047590"/>
    </source>
</evidence>
<proteinExistence type="inferred from homology"/>
<dbReference type="NCBIfam" id="TIGR02821">
    <property type="entry name" value="fghA_ester_D"/>
    <property type="match status" value="1"/>
</dbReference>
<keyword evidence="4 8" id="KW-0378">Hydrolase</keyword>
<comment type="catalytic activity">
    <reaction evidence="5 8">
        <text>S-formylglutathione + H2O = formate + glutathione + H(+)</text>
        <dbReference type="Rhea" id="RHEA:14961"/>
        <dbReference type="ChEBI" id="CHEBI:15377"/>
        <dbReference type="ChEBI" id="CHEBI:15378"/>
        <dbReference type="ChEBI" id="CHEBI:15740"/>
        <dbReference type="ChEBI" id="CHEBI:57688"/>
        <dbReference type="ChEBI" id="CHEBI:57925"/>
        <dbReference type="EC" id="3.1.2.12"/>
    </reaction>
</comment>
<dbReference type="RefSeq" id="WP_274493239.1">
    <property type="nucleotide sequence ID" value="NZ_CP118166.1"/>
</dbReference>
<dbReference type="InterPro" id="IPR000801">
    <property type="entry name" value="Esterase-like"/>
</dbReference>
<evidence type="ECO:0000256" key="7">
    <source>
        <dbReference type="PIRSR" id="PIRSR614186-1"/>
    </source>
</evidence>
<dbReference type="Proteomes" id="UP001214043">
    <property type="component" value="Chromosome"/>
</dbReference>
<dbReference type="InterPro" id="IPR014186">
    <property type="entry name" value="S-formylglutathione_hydrol"/>
</dbReference>
<sequence>MSIKLVSSTKSFGGTQSVYTHESAACNCEMKFAVFTPPKENHGAGPFPVLYWLSGLTCTEENFITKSGFQRVAAELGLVIVAPDTSPRGTSVPDDPEEAYDFGLGAGFYLNATEEPWSEHYQMYDYITRELPELIEKEFPVDGSRAGIFGHSMGGHGAMTIHLKNPDKFKTCSAFAPIVAPAQVPWGEKAFSNYLGSDTTKWADYDATELVAKRPSKAEILIDQGTADNFLVDQLRPELFATAATKAGQKFTLRMQDGYDHSYYFISTFIGDHLRWHAARL</sequence>
<dbReference type="GO" id="GO:0052689">
    <property type="term" value="F:carboxylic ester hydrolase activity"/>
    <property type="evidence" value="ECO:0007669"/>
    <property type="project" value="UniProtKB-KW"/>
</dbReference>
<dbReference type="GO" id="GO:0005829">
    <property type="term" value="C:cytosol"/>
    <property type="evidence" value="ECO:0007669"/>
    <property type="project" value="TreeGrafter"/>
</dbReference>
<organism evidence="9 10">
    <name type="scientific">Hyphococcus flavus</name>
    <dbReference type="NCBI Taxonomy" id="1866326"/>
    <lineage>
        <taxon>Bacteria</taxon>
        <taxon>Pseudomonadati</taxon>
        <taxon>Pseudomonadota</taxon>
        <taxon>Alphaproteobacteria</taxon>
        <taxon>Parvularculales</taxon>
        <taxon>Parvularculaceae</taxon>
        <taxon>Hyphococcus</taxon>
    </lineage>
</organism>
<keyword evidence="10" id="KW-1185">Reference proteome</keyword>